<gene>
    <name evidence="4" type="ORF">CEPID_11415</name>
</gene>
<evidence type="ECO:0000256" key="1">
    <source>
        <dbReference type="ARBA" id="ARBA00006484"/>
    </source>
</evidence>
<dbReference type="SUPFAM" id="SSF51735">
    <property type="entry name" value="NAD(P)-binding Rossmann-fold domains"/>
    <property type="match status" value="1"/>
</dbReference>
<dbReference type="GO" id="GO:0016491">
    <property type="term" value="F:oxidoreductase activity"/>
    <property type="evidence" value="ECO:0007669"/>
    <property type="project" value="UniProtKB-KW"/>
</dbReference>
<dbReference type="STRING" id="1050174.CEPID_11415"/>
<dbReference type="Proteomes" id="UP000035368">
    <property type="component" value="Chromosome"/>
</dbReference>
<dbReference type="InterPro" id="IPR020904">
    <property type="entry name" value="Sc_DH/Rdtase_CS"/>
</dbReference>
<evidence type="ECO:0008006" key="6">
    <source>
        <dbReference type="Google" id="ProtNLM"/>
    </source>
</evidence>
<name>A0A0G3GSK0_9CORY</name>
<keyword evidence="2 4" id="KW-0560">Oxidoreductase</keyword>
<dbReference type="PRINTS" id="PR00080">
    <property type="entry name" value="SDRFAMILY"/>
</dbReference>
<dbReference type="AlphaFoldDB" id="A0A0G3GSK0"/>
<dbReference type="EMBL" id="CP011541">
    <property type="protein sequence ID" value="AKK04111.1"/>
    <property type="molecule type" value="Genomic_DNA"/>
</dbReference>
<dbReference type="Pfam" id="PF00106">
    <property type="entry name" value="adh_short"/>
    <property type="match status" value="1"/>
</dbReference>
<evidence type="ECO:0000256" key="2">
    <source>
        <dbReference type="ARBA" id="ARBA00023002"/>
    </source>
</evidence>
<protein>
    <recommendedName>
        <fullName evidence="6">3-hydroxyacyl-CoA dehydrogenase</fullName>
    </recommendedName>
</protein>
<keyword evidence="5" id="KW-1185">Reference proteome</keyword>
<evidence type="ECO:0000313" key="5">
    <source>
        <dbReference type="Proteomes" id="UP000035368"/>
    </source>
</evidence>
<dbReference type="PRINTS" id="PR00081">
    <property type="entry name" value="GDHRDH"/>
</dbReference>
<dbReference type="RefSeq" id="WP_047241006.1">
    <property type="nucleotide sequence ID" value="NZ_CP011541.1"/>
</dbReference>
<organism evidence="4 5">
    <name type="scientific">Corynebacterium epidermidicanis</name>
    <dbReference type="NCBI Taxonomy" id="1050174"/>
    <lineage>
        <taxon>Bacteria</taxon>
        <taxon>Bacillati</taxon>
        <taxon>Actinomycetota</taxon>
        <taxon>Actinomycetes</taxon>
        <taxon>Mycobacteriales</taxon>
        <taxon>Corynebacteriaceae</taxon>
        <taxon>Corynebacterium</taxon>
    </lineage>
</organism>
<dbReference type="OrthoDB" id="9795647at2"/>
<proteinExistence type="inferred from homology"/>
<dbReference type="PATRIC" id="fig|1050174.4.peg.2304"/>
<dbReference type="PANTHER" id="PTHR43658:SF8">
    <property type="entry name" value="17-BETA-HYDROXYSTEROID DEHYDROGENASE 14-RELATED"/>
    <property type="match status" value="1"/>
</dbReference>
<evidence type="ECO:0000313" key="4">
    <source>
        <dbReference type="EMBL" id="AKK04111.1"/>
    </source>
</evidence>
<reference evidence="4 5" key="1">
    <citation type="submission" date="2015-05" db="EMBL/GenBank/DDBJ databases">
        <title>Complete genome sequence of Corynebacterium epidermidicanis DSM 45586, isolated from the skin of a dog suffering from pruritus.</title>
        <authorList>
            <person name="Ruckert C."/>
            <person name="Albersmeier A."/>
            <person name="Winkler A."/>
            <person name="Tauch A."/>
        </authorList>
    </citation>
    <scope>NUCLEOTIDE SEQUENCE [LARGE SCALE GENOMIC DNA]</scope>
    <source>
        <strain evidence="4 5">DSM 45586</strain>
    </source>
</reference>
<dbReference type="InterPro" id="IPR036291">
    <property type="entry name" value="NAD(P)-bd_dom_sf"/>
</dbReference>
<dbReference type="PANTHER" id="PTHR43658">
    <property type="entry name" value="SHORT-CHAIN DEHYDROGENASE/REDUCTASE"/>
    <property type="match status" value="1"/>
</dbReference>
<evidence type="ECO:0000256" key="3">
    <source>
        <dbReference type="RuleBase" id="RU000363"/>
    </source>
</evidence>
<dbReference type="KEGG" id="cei:CEPID_11415"/>
<sequence length="248" mass="25800">MDLTGKVAIVTGAASGLGAATAARLIDAGAVVAGFDLQEGPAVDGLTYFQVDVTDAEAVRAAVQKATELGEVRLLVACAGICPSQRIMGRKGPHDAGLFAKTIGVNLIGTFHVLTSFAEVVSQLEPVDDEGQRGVVVMTASVAAFEGQVGQAAYAASKGGIYALTITAARDLASQGIRVCSIAPGVVNTPMMAAISEEFRTELESRVQFPARMAQPAEYAQLVQHIAENNYLNGETIRLDGGLRMPPR</sequence>
<dbReference type="PROSITE" id="PS00061">
    <property type="entry name" value="ADH_SHORT"/>
    <property type="match status" value="1"/>
</dbReference>
<dbReference type="InterPro" id="IPR002347">
    <property type="entry name" value="SDR_fam"/>
</dbReference>
<accession>A0A0G3GSK0</accession>
<dbReference type="Gene3D" id="3.40.50.720">
    <property type="entry name" value="NAD(P)-binding Rossmann-like Domain"/>
    <property type="match status" value="1"/>
</dbReference>
<comment type="similarity">
    <text evidence="1 3">Belongs to the short-chain dehydrogenases/reductases (SDR) family.</text>
</comment>